<accession>A0A9P1J231</accession>
<evidence type="ECO:0000256" key="6">
    <source>
        <dbReference type="PROSITE-ProRule" id="PRU00108"/>
    </source>
</evidence>
<keyword evidence="11" id="KW-1185">Reference proteome</keyword>
<dbReference type="Pfam" id="PF03792">
    <property type="entry name" value="PBC"/>
    <property type="match status" value="1"/>
</dbReference>
<evidence type="ECO:0000256" key="5">
    <source>
        <dbReference type="ARBA" id="ARBA00023242"/>
    </source>
</evidence>
<dbReference type="GO" id="GO:0005634">
    <property type="term" value="C:nucleus"/>
    <property type="evidence" value="ECO:0007669"/>
    <property type="project" value="UniProtKB-SubCell"/>
</dbReference>
<dbReference type="InterPro" id="IPR008422">
    <property type="entry name" value="KN_HD"/>
</dbReference>
<evidence type="ECO:0000313" key="11">
    <source>
        <dbReference type="Proteomes" id="UP001152747"/>
    </source>
</evidence>
<dbReference type="SUPFAM" id="SSF46689">
    <property type="entry name" value="Homeodomain-like"/>
    <property type="match status" value="1"/>
</dbReference>
<comment type="similarity">
    <text evidence="2">Belongs to the TALE/PBX homeobox family.</text>
</comment>
<evidence type="ECO:0008006" key="12">
    <source>
        <dbReference type="Google" id="ProtNLM"/>
    </source>
</evidence>
<dbReference type="InterPro" id="IPR001356">
    <property type="entry name" value="HD"/>
</dbReference>
<dbReference type="OrthoDB" id="4187154at2759"/>
<dbReference type="Gene3D" id="1.10.10.60">
    <property type="entry name" value="Homeodomain-like"/>
    <property type="match status" value="1"/>
</dbReference>
<dbReference type="AlphaFoldDB" id="A0A9P1J231"/>
<dbReference type="InterPro" id="IPR050224">
    <property type="entry name" value="TALE_homeobox"/>
</dbReference>
<evidence type="ECO:0000256" key="3">
    <source>
        <dbReference type="ARBA" id="ARBA00023125"/>
    </source>
</evidence>
<dbReference type="PROSITE" id="PS51978">
    <property type="entry name" value="PBC"/>
    <property type="match status" value="1"/>
</dbReference>
<dbReference type="PROSITE" id="PS50071">
    <property type="entry name" value="HOMEOBOX_2"/>
    <property type="match status" value="1"/>
</dbReference>
<dbReference type="GO" id="GO:0000981">
    <property type="term" value="F:DNA-binding transcription factor activity, RNA polymerase II-specific"/>
    <property type="evidence" value="ECO:0007669"/>
    <property type="project" value="InterPro"/>
</dbReference>
<keyword evidence="4 6" id="KW-0371">Homeobox</keyword>
<organism evidence="10 11">
    <name type="scientific">Caenorhabditis angaria</name>
    <dbReference type="NCBI Taxonomy" id="860376"/>
    <lineage>
        <taxon>Eukaryota</taxon>
        <taxon>Metazoa</taxon>
        <taxon>Ecdysozoa</taxon>
        <taxon>Nematoda</taxon>
        <taxon>Chromadorea</taxon>
        <taxon>Rhabditida</taxon>
        <taxon>Rhabditina</taxon>
        <taxon>Rhabditomorpha</taxon>
        <taxon>Rhabditoidea</taxon>
        <taxon>Rhabditidae</taxon>
        <taxon>Peloderinae</taxon>
        <taxon>Caenorhabditis</taxon>
    </lineage>
</organism>
<name>A0A9P1J231_9PELO</name>
<evidence type="ECO:0000259" key="9">
    <source>
        <dbReference type="PROSITE" id="PS51978"/>
    </source>
</evidence>
<dbReference type="PROSITE" id="PS00027">
    <property type="entry name" value="HOMEOBOX_1"/>
    <property type="match status" value="1"/>
</dbReference>
<feature type="domain" description="PBC" evidence="9">
    <location>
        <begin position="1"/>
        <end position="180"/>
    </location>
</feature>
<protein>
    <recommendedName>
        <fullName evidence="12">Homeobox domain-containing protein</fullName>
    </recommendedName>
</protein>
<keyword evidence="3 6" id="KW-0238">DNA-binding</keyword>
<dbReference type="PANTHER" id="PTHR11850">
    <property type="entry name" value="HOMEOBOX PROTEIN TRANSCRIPTION FACTORS"/>
    <property type="match status" value="1"/>
</dbReference>
<proteinExistence type="inferred from homology"/>
<reference evidence="10" key="1">
    <citation type="submission" date="2022-11" db="EMBL/GenBank/DDBJ databases">
        <authorList>
            <person name="Kikuchi T."/>
        </authorList>
    </citation>
    <scope>NUCLEOTIDE SEQUENCE</scope>
    <source>
        <strain evidence="10">PS1010</strain>
    </source>
</reference>
<evidence type="ECO:0000313" key="10">
    <source>
        <dbReference type="EMBL" id="CAI5456769.1"/>
    </source>
</evidence>
<sequence>MSNVIEQLKNMIENGDVDGNQICQEYSSNPLRPLLDDILNERKNISRRQLNIGANHLEMEEGSAEIERILRQLTFPKFPVAVINEQQHENDGDLERQYYEDIAKIKTELENKECGLRQDHQRALAQIHLVLQGQKNYRPIDERDMINAQDGINRRFEKTRQTVRGEAATKILMLRRDIEQMCRKRKNFDKQTTEILQRWFNEHISHPYPTDKEKEDLAKQCGIKLSQVNNWFGNQRIRTKNQHKKDEPSTSNSDLTVYANPFTNFAPPQLYYPPYEYDPNYLPQAPQSSSNNQF</sequence>
<keyword evidence="5 6" id="KW-0539">Nucleus</keyword>
<feature type="region of interest" description="Disordered" evidence="7">
    <location>
        <begin position="234"/>
        <end position="255"/>
    </location>
</feature>
<dbReference type="CDD" id="cd00086">
    <property type="entry name" value="homeodomain"/>
    <property type="match status" value="1"/>
</dbReference>
<dbReference type="InterPro" id="IPR005542">
    <property type="entry name" value="PBX_PBC_dom"/>
</dbReference>
<feature type="DNA-binding region" description="Homeobox" evidence="6">
    <location>
        <begin position="181"/>
        <end position="243"/>
    </location>
</feature>
<dbReference type="Pfam" id="PF05920">
    <property type="entry name" value="Homeobox_KN"/>
    <property type="match status" value="1"/>
</dbReference>
<dbReference type="Proteomes" id="UP001152747">
    <property type="component" value="Unassembled WGS sequence"/>
</dbReference>
<evidence type="ECO:0000256" key="4">
    <source>
        <dbReference type="ARBA" id="ARBA00023155"/>
    </source>
</evidence>
<comment type="subcellular location">
    <subcellularLocation>
        <location evidence="1 6">Nucleus</location>
    </subcellularLocation>
</comment>
<evidence type="ECO:0000256" key="2">
    <source>
        <dbReference type="ARBA" id="ARBA00007601"/>
    </source>
</evidence>
<dbReference type="GO" id="GO:0000987">
    <property type="term" value="F:cis-regulatory region sequence-specific DNA binding"/>
    <property type="evidence" value="ECO:0007669"/>
    <property type="project" value="UniProtKB-ARBA"/>
</dbReference>
<evidence type="ECO:0000256" key="1">
    <source>
        <dbReference type="ARBA" id="ARBA00004123"/>
    </source>
</evidence>
<dbReference type="EMBL" id="CANHGI010000006">
    <property type="protein sequence ID" value="CAI5456769.1"/>
    <property type="molecule type" value="Genomic_DNA"/>
</dbReference>
<evidence type="ECO:0000256" key="7">
    <source>
        <dbReference type="SAM" id="MobiDB-lite"/>
    </source>
</evidence>
<feature type="domain" description="Homeobox" evidence="8">
    <location>
        <begin position="179"/>
        <end position="242"/>
    </location>
</feature>
<dbReference type="SMART" id="SM00389">
    <property type="entry name" value="HOX"/>
    <property type="match status" value="1"/>
</dbReference>
<dbReference type="InterPro" id="IPR017970">
    <property type="entry name" value="Homeobox_CS"/>
</dbReference>
<dbReference type="InterPro" id="IPR009057">
    <property type="entry name" value="Homeodomain-like_sf"/>
</dbReference>
<evidence type="ECO:0000259" key="8">
    <source>
        <dbReference type="PROSITE" id="PS50071"/>
    </source>
</evidence>
<gene>
    <name evidence="10" type="ORF">CAMP_LOCUS19406</name>
</gene>
<comment type="caution">
    <text evidence="10">The sequence shown here is derived from an EMBL/GenBank/DDBJ whole genome shotgun (WGS) entry which is preliminary data.</text>
</comment>